<dbReference type="Proteomes" id="UP001500320">
    <property type="component" value="Unassembled WGS sequence"/>
</dbReference>
<evidence type="ECO:0000313" key="3">
    <source>
        <dbReference type="EMBL" id="GAA3113020.1"/>
    </source>
</evidence>
<proteinExistence type="predicted"/>
<name>A0ABP6MJJ2_9ACTN</name>
<dbReference type="PANTHER" id="PTHR22603">
    <property type="entry name" value="CHOLINE/ETHANOALAMINE KINASE"/>
    <property type="match status" value="1"/>
</dbReference>
<dbReference type="CDD" id="cd05151">
    <property type="entry name" value="ChoK-like"/>
    <property type="match status" value="1"/>
</dbReference>
<gene>
    <name evidence="3" type="ORF">GCM10010466_00060</name>
</gene>
<dbReference type="Gene3D" id="3.90.1200.10">
    <property type="match status" value="1"/>
</dbReference>
<dbReference type="Pfam" id="PF01636">
    <property type="entry name" value="APH"/>
    <property type="match status" value="1"/>
</dbReference>
<feature type="domain" description="Aminoglycoside phosphotransferase" evidence="2">
    <location>
        <begin position="19"/>
        <end position="233"/>
    </location>
</feature>
<organism evidence="3 4">
    <name type="scientific">Planomonospora alba</name>
    <dbReference type="NCBI Taxonomy" id="161354"/>
    <lineage>
        <taxon>Bacteria</taxon>
        <taxon>Bacillati</taxon>
        <taxon>Actinomycetota</taxon>
        <taxon>Actinomycetes</taxon>
        <taxon>Streptosporangiales</taxon>
        <taxon>Streptosporangiaceae</taxon>
        <taxon>Planomonospora</taxon>
    </lineage>
</organism>
<comment type="caution">
    <text evidence="3">The sequence shown here is derived from an EMBL/GenBank/DDBJ whole genome shotgun (WGS) entry which is preliminary data.</text>
</comment>
<dbReference type="InterPro" id="IPR011009">
    <property type="entry name" value="Kinase-like_dom_sf"/>
</dbReference>
<sequence length="339" mass="36895">MPDTLARVRDWAGQPVTETPLKGGLSHRISRVDAADGRRWLLRILDPRVSAAGLGIPLEQEIANTERAAEAGVGPRVLHRMPGALLLEYLDGVTLDAPAVRELPEPITAACRRLHAGPRFAGDFSVFRKLEQFLALCREHGLRTPDGYEDVLPAAAEIERALAARPLPSVPCHNDLLPANLIRCGTEVRIVDYQLSGNGDPAFELGDIAAEAEYDPDLTARLARAYFGEDDPRLTARVRLNLIMSNITWTLWFSVHHGLLREQAAAADFDYEAEAAGKFARAVRDLGDPGFGRLIDDVRGPRPGPVARGPHPGPATPRITQGGLYDRTGPGGRGRETTR</sequence>
<protein>
    <recommendedName>
        <fullName evidence="2">Aminoglycoside phosphotransferase domain-containing protein</fullName>
    </recommendedName>
</protein>
<reference evidence="4" key="1">
    <citation type="journal article" date="2019" name="Int. J. Syst. Evol. Microbiol.">
        <title>The Global Catalogue of Microorganisms (GCM) 10K type strain sequencing project: providing services to taxonomists for standard genome sequencing and annotation.</title>
        <authorList>
            <consortium name="The Broad Institute Genomics Platform"/>
            <consortium name="The Broad Institute Genome Sequencing Center for Infectious Disease"/>
            <person name="Wu L."/>
            <person name="Ma J."/>
        </authorList>
    </citation>
    <scope>NUCLEOTIDE SEQUENCE [LARGE SCALE GENOMIC DNA]</scope>
    <source>
        <strain evidence="4">JCM 9373</strain>
    </source>
</reference>
<feature type="region of interest" description="Disordered" evidence="1">
    <location>
        <begin position="296"/>
        <end position="339"/>
    </location>
</feature>
<dbReference type="EMBL" id="BAAAUT010000001">
    <property type="protein sequence ID" value="GAA3113020.1"/>
    <property type="molecule type" value="Genomic_DNA"/>
</dbReference>
<accession>A0ABP6MJJ2</accession>
<keyword evidence="4" id="KW-1185">Reference proteome</keyword>
<dbReference type="PANTHER" id="PTHR22603:SF66">
    <property type="entry name" value="ETHANOLAMINE KINASE"/>
    <property type="match status" value="1"/>
</dbReference>
<dbReference type="Gene3D" id="3.30.200.20">
    <property type="entry name" value="Phosphorylase Kinase, domain 1"/>
    <property type="match status" value="1"/>
</dbReference>
<dbReference type="InterPro" id="IPR002575">
    <property type="entry name" value="Aminoglycoside_PTrfase"/>
</dbReference>
<evidence type="ECO:0000256" key="1">
    <source>
        <dbReference type="SAM" id="MobiDB-lite"/>
    </source>
</evidence>
<evidence type="ECO:0000259" key="2">
    <source>
        <dbReference type="Pfam" id="PF01636"/>
    </source>
</evidence>
<evidence type="ECO:0000313" key="4">
    <source>
        <dbReference type="Proteomes" id="UP001500320"/>
    </source>
</evidence>
<dbReference type="RefSeq" id="WP_344854428.1">
    <property type="nucleotide sequence ID" value="NZ_BAAAUT010000001.1"/>
</dbReference>
<dbReference type="SUPFAM" id="SSF56112">
    <property type="entry name" value="Protein kinase-like (PK-like)"/>
    <property type="match status" value="1"/>
</dbReference>